<protein>
    <submittedName>
        <fullName evidence="1">Uncharacterized protein</fullName>
    </submittedName>
</protein>
<evidence type="ECO:0000313" key="2">
    <source>
        <dbReference type="Proteomes" id="UP000569005"/>
    </source>
</evidence>
<evidence type="ECO:0000313" key="1">
    <source>
        <dbReference type="EMBL" id="MBB5337828.1"/>
    </source>
</evidence>
<dbReference type="Proteomes" id="UP000569005">
    <property type="component" value="Unassembled WGS sequence"/>
</dbReference>
<comment type="caution">
    <text evidence="1">The sequence shown here is derived from an EMBL/GenBank/DDBJ whole genome shotgun (WGS) entry which is preliminary data.</text>
</comment>
<reference evidence="1" key="1">
    <citation type="submission" date="2020-08" db="EMBL/GenBank/DDBJ databases">
        <title>Genomic Encyclopedia of Type Strains, Phase IV (KMG-V): Genome sequencing to study the core and pangenomes of soil and plant-associated prokaryotes.</title>
        <authorList>
            <person name="Whitman W."/>
        </authorList>
    </citation>
    <scope>NUCLEOTIDE SEQUENCE</scope>
    <source>
        <strain evidence="1">M8UP15</strain>
    </source>
</reference>
<gene>
    <name evidence="1" type="ORF">HDF13_000161</name>
</gene>
<name>A0ACC5NTC9_9BACT</name>
<accession>A0ACC5NTC9</accession>
<keyword evidence="2" id="KW-1185">Reference proteome</keyword>
<organism evidence="1 2">
    <name type="scientific">Tunturiibacter gelidiferens</name>
    <dbReference type="NCBI Taxonomy" id="3069689"/>
    <lineage>
        <taxon>Bacteria</taxon>
        <taxon>Pseudomonadati</taxon>
        <taxon>Acidobacteriota</taxon>
        <taxon>Terriglobia</taxon>
        <taxon>Terriglobales</taxon>
        <taxon>Acidobacteriaceae</taxon>
        <taxon>Tunturiibacter</taxon>
    </lineage>
</organism>
<proteinExistence type="predicted"/>
<dbReference type="EMBL" id="JACHEA010000001">
    <property type="protein sequence ID" value="MBB5337828.1"/>
    <property type="molecule type" value="Genomic_DNA"/>
</dbReference>
<sequence>MSQDNAQGDYEVGYRKPPKNTQFQKGISGNPRGRPRKSLDFDQELIRESRSFVTINENGRRRRISKSEIVIKQLMKQAMTGNTQAQRLYFALQRQALNRVDLMAGPQASDPDRYNDVRNLTDEELMMIIAADLEQKKQESGKGHLSNSEFIESRALQLLSSSTPEE</sequence>